<dbReference type="RefSeq" id="WP_219850681.1">
    <property type="nucleotide sequence ID" value="NZ_CP059491.1"/>
</dbReference>
<dbReference type="KEGG" id="gji:H1R19_04635"/>
<reference evidence="2" key="1">
    <citation type="submission" date="2020-07" db="EMBL/GenBank/DDBJ databases">
        <title>novel species isolated from the respiratory tract of Marmot.</title>
        <authorList>
            <person name="Zhang G."/>
        </authorList>
    </citation>
    <scope>NUCLEOTIDE SEQUENCE [LARGE SCALE GENOMIC DNA]</scope>
    <source>
        <strain evidence="2">686</strain>
    </source>
</reference>
<dbReference type="AlphaFoldDB" id="A0A7D7QYU3"/>
<name>A0A7D7QYU3_9ACTN</name>
<evidence type="ECO:0000313" key="2">
    <source>
        <dbReference type="Proteomes" id="UP000515663"/>
    </source>
</evidence>
<protein>
    <submittedName>
        <fullName evidence="1">Uncharacterized protein</fullName>
    </submittedName>
</protein>
<keyword evidence="2" id="KW-1185">Reference proteome</keyword>
<gene>
    <name evidence="1" type="ORF">H1R19_04635</name>
</gene>
<sequence length="65" mass="6835">MVLDAVAAFAATDAHWLLDERVDGLLVDRDRDVVRGVRDLAADMDGESGLLGPLKRALGSLGATS</sequence>
<dbReference type="EMBL" id="CP059491">
    <property type="protein sequence ID" value="QMT02448.1"/>
    <property type="molecule type" value="Genomic_DNA"/>
</dbReference>
<dbReference type="Proteomes" id="UP000515663">
    <property type="component" value="Chromosome"/>
</dbReference>
<proteinExistence type="predicted"/>
<accession>A0A7D7QYU3</accession>
<evidence type="ECO:0000313" key="1">
    <source>
        <dbReference type="EMBL" id="QMT02448.1"/>
    </source>
</evidence>
<organism evidence="1 2">
    <name type="scientific">Gordonia jinghuaiqii</name>
    <dbReference type="NCBI Taxonomy" id="2758710"/>
    <lineage>
        <taxon>Bacteria</taxon>
        <taxon>Bacillati</taxon>
        <taxon>Actinomycetota</taxon>
        <taxon>Actinomycetes</taxon>
        <taxon>Mycobacteriales</taxon>
        <taxon>Gordoniaceae</taxon>
        <taxon>Gordonia</taxon>
    </lineage>
</organism>